<gene>
    <name evidence="2" type="ORF">GCM10023147_33760</name>
</gene>
<evidence type="ECO:0000313" key="2">
    <source>
        <dbReference type="EMBL" id="GAA4397961.1"/>
    </source>
</evidence>
<keyword evidence="1" id="KW-0732">Signal</keyword>
<accession>A0ABP8JY92</accession>
<keyword evidence="3" id="KW-1185">Reference proteome</keyword>
<feature type="signal peptide" evidence="1">
    <location>
        <begin position="1"/>
        <end position="29"/>
    </location>
</feature>
<dbReference type="Gene3D" id="3.40.50.2300">
    <property type="match status" value="1"/>
</dbReference>
<dbReference type="SUPFAM" id="SSF53822">
    <property type="entry name" value="Periplasmic binding protein-like I"/>
    <property type="match status" value="1"/>
</dbReference>
<proteinExistence type="predicted"/>
<reference evidence="3" key="1">
    <citation type="journal article" date="2019" name="Int. J. Syst. Evol. Microbiol.">
        <title>The Global Catalogue of Microorganisms (GCM) 10K type strain sequencing project: providing services to taxonomists for standard genome sequencing and annotation.</title>
        <authorList>
            <consortium name="The Broad Institute Genomics Platform"/>
            <consortium name="The Broad Institute Genome Sequencing Center for Infectious Disease"/>
            <person name="Wu L."/>
            <person name="Ma J."/>
        </authorList>
    </citation>
    <scope>NUCLEOTIDE SEQUENCE [LARGE SCALE GENOMIC DNA]</scope>
    <source>
        <strain evidence="3">JCM 17688</strain>
    </source>
</reference>
<protein>
    <recommendedName>
        <fullName evidence="4">Substrate-binding protein domain-containing protein</fullName>
    </recommendedName>
</protein>
<dbReference type="PROSITE" id="PS51257">
    <property type="entry name" value="PROKAR_LIPOPROTEIN"/>
    <property type="match status" value="1"/>
</dbReference>
<evidence type="ECO:0008006" key="4">
    <source>
        <dbReference type="Google" id="ProtNLM"/>
    </source>
</evidence>
<evidence type="ECO:0000313" key="3">
    <source>
        <dbReference type="Proteomes" id="UP001500635"/>
    </source>
</evidence>
<name>A0ABP8JY92_9ACTN</name>
<dbReference type="Proteomes" id="UP001500635">
    <property type="component" value="Unassembled WGS sequence"/>
</dbReference>
<comment type="caution">
    <text evidence="2">The sequence shown here is derived from an EMBL/GenBank/DDBJ whole genome shotgun (WGS) entry which is preliminary data.</text>
</comment>
<sequence length="151" mass="15889">MRSNKNKSSARYGKLLLSALTIGTLAVSACSTAGGTQAGPSGSSPAVVYAKQQIDQAKAIPQFTLNAPPFDMSKIRGKTIFNIPTSSVVAYVAAVDAQAKSVAEKYGARWIEYNNQGSPTEYAAGIDEAISQKADLIILAQTIDAKLALHR</sequence>
<dbReference type="InterPro" id="IPR028082">
    <property type="entry name" value="Peripla_BP_I"/>
</dbReference>
<dbReference type="EMBL" id="BAABFR010000059">
    <property type="protein sequence ID" value="GAA4397961.1"/>
    <property type="molecule type" value="Genomic_DNA"/>
</dbReference>
<feature type="chain" id="PRO_5045080879" description="Substrate-binding protein domain-containing protein" evidence="1">
    <location>
        <begin position="30"/>
        <end position="151"/>
    </location>
</feature>
<dbReference type="RefSeq" id="WP_344998097.1">
    <property type="nucleotide sequence ID" value="NZ_BAABFR010000059.1"/>
</dbReference>
<organism evidence="2 3">
    <name type="scientific">Tsukamurella soli</name>
    <dbReference type="NCBI Taxonomy" id="644556"/>
    <lineage>
        <taxon>Bacteria</taxon>
        <taxon>Bacillati</taxon>
        <taxon>Actinomycetota</taxon>
        <taxon>Actinomycetes</taxon>
        <taxon>Mycobacteriales</taxon>
        <taxon>Tsukamurellaceae</taxon>
        <taxon>Tsukamurella</taxon>
    </lineage>
</organism>
<evidence type="ECO:0000256" key="1">
    <source>
        <dbReference type="SAM" id="SignalP"/>
    </source>
</evidence>